<organism evidence="5 6">
    <name type="scientific">Belliella alkalica</name>
    <dbReference type="NCBI Taxonomy" id="1730871"/>
    <lineage>
        <taxon>Bacteria</taxon>
        <taxon>Pseudomonadati</taxon>
        <taxon>Bacteroidota</taxon>
        <taxon>Cytophagia</taxon>
        <taxon>Cytophagales</taxon>
        <taxon>Cyclobacteriaceae</taxon>
        <taxon>Belliella</taxon>
    </lineage>
</organism>
<comment type="caution">
    <text evidence="5">The sequence shown here is derived from an EMBL/GenBank/DDBJ whole genome shotgun (WGS) entry which is preliminary data.</text>
</comment>
<keyword evidence="2 3" id="KW-0732">Signal</keyword>
<evidence type="ECO:0000259" key="4">
    <source>
        <dbReference type="Pfam" id="PF13458"/>
    </source>
</evidence>
<dbReference type="SUPFAM" id="SSF48452">
    <property type="entry name" value="TPR-like"/>
    <property type="match status" value="1"/>
</dbReference>
<dbReference type="SUPFAM" id="SSF53822">
    <property type="entry name" value="Periplasmic binding protein-like I"/>
    <property type="match status" value="1"/>
</dbReference>
<comment type="similarity">
    <text evidence="1">Belongs to the leucine-binding protein family.</text>
</comment>
<dbReference type="InterPro" id="IPR028081">
    <property type="entry name" value="Leu-bd"/>
</dbReference>
<dbReference type="EMBL" id="JAKZGO010000020">
    <property type="protein sequence ID" value="MCH7415335.1"/>
    <property type="molecule type" value="Genomic_DNA"/>
</dbReference>
<reference evidence="5" key="1">
    <citation type="submission" date="2022-03" db="EMBL/GenBank/DDBJ databases">
        <title>De novo assembled genomes of Belliella spp. (Cyclobacteriaceae) strains.</title>
        <authorList>
            <person name="Szabo A."/>
            <person name="Korponai K."/>
            <person name="Felfoldi T."/>
        </authorList>
    </citation>
    <scope>NUCLEOTIDE SEQUENCE</scope>
    <source>
        <strain evidence="5">DSM 111903</strain>
    </source>
</reference>
<accession>A0ABS9VH41</accession>
<protein>
    <submittedName>
        <fullName evidence="5">ABC transporter substrate-binding protein</fullName>
    </submittedName>
</protein>
<evidence type="ECO:0000313" key="5">
    <source>
        <dbReference type="EMBL" id="MCH7415335.1"/>
    </source>
</evidence>
<sequence length="557" mass="63348">MKSTFLLILFVSLFFIESQAQDPLANYNRAKTLIGYGNYKDAMDLLRPYLDEKKYGELSKYATYHFSQAAYSNKQYTLAKTTLNPLLAQKSWSSIDDVHYLMAIIHFEEGNNSEALSEILNINDPAIKSEAENATFNYLKDVSVSYLVANLRRFESNNGYLFALKNQLEKQSVMSTNDRTVYNQVKDIRLSDTKAISSKKNKKQRDDVLDIAIILPFNYSGGKGVQSLSIGNFIFELYQGINFAVNEAQRKGVKLNIRTFDTERNPAKIKSIFADPFFENADLIIGPLYPEETDAVASFAEDNRIPFINPLSNVDDKLAMFDYAYLFRPSISSISEGVFDYSRKYLDGKRIAIAYSNSIRDAQLAKKIAEDATKYGYQVIANQEVTDRNVRKFFESINLRSGSRSSQADIIFVLSDDPNVASPTFGLLESISGNTPVIVMDTWLYFNFANFEMLQNQNFHFISNNTIRFGSSKLDDFRDNFFSVNQAFPSLNAHLGYELMNWIATTINHSKGFDFRKNLDDSGRVEGKISYGLDFRNSRNNTYVPILKLENGVLEGK</sequence>
<evidence type="ECO:0000313" key="6">
    <source>
        <dbReference type="Proteomes" id="UP001165430"/>
    </source>
</evidence>
<evidence type="ECO:0000256" key="1">
    <source>
        <dbReference type="ARBA" id="ARBA00010062"/>
    </source>
</evidence>
<evidence type="ECO:0000256" key="3">
    <source>
        <dbReference type="SAM" id="SignalP"/>
    </source>
</evidence>
<feature type="signal peptide" evidence="3">
    <location>
        <begin position="1"/>
        <end position="20"/>
    </location>
</feature>
<dbReference type="RefSeq" id="WP_241414225.1">
    <property type="nucleotide sequence ID" value="NZ_JAKZGO010000020.1"/>
</dbReference>
<dbReference type="CDD" id="cd06268">
    <property type="entry name" value="PBP1_ABC_transporter_LIVBP-like"/>
    <property type="match status" value="1"/>
</dbReference>
<dbReference type="InterPro" id="IPR011990">
    <property type="entry name" value="TPR-like_helical_dom_sf"/>
</dbReference>
<dbReference type="Gene3D" id="1.25.40.10">
    <property type="entry name" value="Tetratricopeptide repeat domain"/>
    <property type="match status" value="1"/>
</dbReference>
<evidence type="ECO:0000256" key="2">
    <source>
        <dbReference type="ARBA" id="ARBA00022729"/>
    </source>
</evidence>
<dbReference type="Gene3D" id="3.40.50.2300">
    <property type="match status" value="2"/>
</dbReference>
<dbReference type="Proteomes" id="UP001165430">
    <property type="component" value="Unassembled WGS sequence"/>
</dbReference>
<feature type="chain" id="PRO_5047449958" evidence="3">
    <location>
        <begin position="21"/>
        <end position="557"/>
    </location>
</feature>
<keyword evidence="6" id="KW-1185">Reference proteome</keyword>
<dbReference type="Pfam" id="PF13458">
    <property type="entry name" value="Peripla_BP_6"/>
    <property type="match status" value="1"/>
</dbReference>
<gene>
    <name evidence="5" type="ORF">MM213_17675</name>
</gene>
<dbReference type="InterPro" id="IPR028082">
    <property type="entry name" value="Peripla_BP_I"/>
</dbReference>
<name>A0ABS9VH41_9BACT</name>
<feature type="domain" description="Leucine-binding protein" evidence="4">
    <location>
        <begin position="239"/>
        <end position="418"/>
    </location>
</feature>
<proteinExistence type="inferred from homology"/>